<reference evidence="1 2" key="1">
    <citation type="journal article" date="2015" name="Nature">
        <title>rRNA introns, odd ribosomes, and small enigmatic genomes across a large radiation of phyla.</title>
        <authorList>
            <person name="Brown C.T."/>
            <person name="Hug L.A."/>
            <person name="Thomas B.C."/>
            <person name="Sharon I."/>
            <person name="Castelle C.J."/>
            <person name="Singh A."/>
            <person name="Wilkins M.J."/>
            <person name="Williams K.H."/>
            <person name="Banfield J.F."/>
        </authorList>
    </citation>
    <scope>NUCLEOTIDE SEQUENCE [LARGE SCALE GENOMIC DNA]</scope>
</reference>
<dbReference type="Proteomes" id="UP000034646">
    <property type="component" value="Unassembled WGS sequence"/>
</dbReference>
<evidence type="ECO:0000313" key="2">
    <source>
        <dbReference type="Proteomes" id="UP000034646"/>
    </source>
</evidence>
<dbReference type="PROSITE" id="PS00430">
    <property type="entry name" value="TONB_DEPENDENT_REC_1"/>
    <property type="match status" value="1"/>
</dbReference>
<organism evidence="1 2">
    <name type="scientific">Candidatus Nomurabacteria bacterium GW2011_GWA2_43_15</name>
    <dbReference type="NCBI Taxonomy" id="1618738"/>
    <lineage>
        <taxon>Bacteria</taxon>
        <taxon>Candidatus Nomuraibacteriota</taxon>
    </lineage>
</organism>
<comment type="caution">
    <text evidence="1">The sequence shown here is derived from an EMBL/GenBank/DDBJ whole genome shotgun (WGS) entry which is preliminary data.</text>
</comment>
<dbReference type="InterPro" id="IPR010916">
    <property type="entry name" value="TonB_box_CS"/>
</dbReference>
<proteinExistence type="predicted"/>
<evidence type="ECO:0000313" key="1">
    <source>
        <dbReference type="EMBL" id="KKT00618.1"/>
    </source>
</evidence>
<sequence length="120" mass="12998">MALMAAIIISVILLLIAANLSLTGFYGRFDILDSELKERSSALAEACVDTALLKLANDPNYAGSETITVSGSDTCNIETIFPTADPIVIDTKAIFRDATTKFQVQVNKSDLLVISWEEKI</sequence>
<name>A0A0G1DSR3_9BACT</name>
<dbReference type="EMBL" id="LCFS01000008">
    <property type="protein sequence ID" value="KKT00618.1"/>
    <property type="molecule type" value="Genomic_DNA"/>
</dbReference>
<accession>A0A0G1DSR3</accession>
<protein>
    <submittedName>
        <fullName evidence="1">Uncharacterized protein</fullName>
    </submittedName>
</protein>
<gene>
    <name evidence="1" type="ORF">UV76_C0008G0029</name>
</gene>
<dbReference type="AlphaFoldDB" id="A0A0G1DSR3"/>
<dbReference type="STRING" id="1618738.UV76_C0008G0029"/>